<evidence type="ECO:0000313" key="1">
    <source>
        <dbReference type="EMBL" id="HAS8540927.1"/>
    </source>
</evidence>
<accession>A0A8H9N157</accession>
<name>A0A8H9N157_VIBVL</name>
<reference evidence="1" key="1">
    <citation type="journal article" date="2018" name="Genome Biol.">
        <title>SKESA: strategic k-mer extension for scrupulous assemblies.</title>
        <authorList>
            <person name="Souvorov A."/>
            <person name="Agarwala R."/>
            <person name="Lipman D.J."/>
        </authorList>
    </citation>
    <scope>NUCLEOTIDE SEQUENCE</scope>
    <source>
        <strain evidence="1">BCW_3452</strain>
    </source>
</reference>
<dbReference type="Proteomes" id="UP000863257">
    <property type="component" value="Unassembled WGS sequence"/>
</dbReference>
<organism evidence="1">
    <name type="scientific">Vibrio vulnificus</name>
    <dbReference type="NCBI Taxonomy" id="672"/>
    <lineage>
        <taxon>Bacteria</taxon>
        <taxon>Pseudomonadati</taxon>
        <taxon>Pseudomonadota</taxon>
        <taxon>Gammaproteobacteria</taxon>
        <taxon>Vibrionales</taxon>
        <taxon>Vibrionaceae</taxon>
        <taxon>Vibrio</taxon>
    </lineage>
</organism>
<proteinExistence type="predicted"/>
<protein>
    <submittedName>
        <fullName evidence="1">Uncharacterized protein</fullName>
    </submittedName>
</protein>
<reference evidence="1" key="2">
    <citation type="submission" date="2019-01" db="EMBL/GenBank/DDBJ databases">
        <authorList>
            <consortium name="NCBI Pathogen Detection Project"/>
        </authorList>
    </citation>
    <scope>NUCLEOTIDE SEQUENCE</scope>
    <source>
        <strain evidence="1">BCW_3452</strain>
    </source>
</reference>
<gene>
    <name evidence="1" type="ORF">I7730_14145</name>
</gene>
<comment type="caution">
    <text evidence="1">The sequence shown here is derived from an EMBL/GenBank/DDBJ whole genome shotgun (WGS) entry which is preliminary data.</text>
</comment>
<sequence>MVVFRKRDPLKNKVSGRASEVDFDLSHFKYENVYGDFHVLFVESQFNMGTIRPYINRALVGATLSKDAFNEESLYSACRSIDEELVKRSKISRCVVLIWKSPEGRVLVSKMGGQINCYALHRDFASYSNIMARSKESERDFYPGSGAVLPLTFASESMDTLIFLSDSLDEIAQHQLGKSFVNNILDRFFTVEEVISTQDIHDAYNSTLDALNLKHCGIDVFSAIL</sequence>
<dbReference type="EMBL" id="DACRBY010000017">
    <property type="protein sequence ID" value="HAS8540927.1"/>
    <property type="molecule type" value="Genomic_DNA"/>
</dbReference>
<dbReference type="AlphaFoldDB" id="A0A8H9N157"/>